<feature type="compositionally biased region" description="Basic and acidic residues" evidence="1">
    <location>
        <begin position="1"/>
        <end position="27"/>
    </location>
</feature>
<dbReference type="EMBL" id="CP053452">
    <property type="protein sequence ID" value="QJW94277.1"/>
    <property type="molecule type" value="Genomic_DNA"/>
</dbReference>
<accession>A0A6M5YJP4</accession>
<dbReference type="KEGG" id="ftj:FTUN_1797"/>
<gene>
    <name evidence="2" type="ORF">FTUN_1797</name>
</gene>
<reference evidence="3" key="1">
    <citation type="submission" date="2020-05" db="EMBL/GenBank/DDBJ databases">
        <title>Frigoriglobus tundricola gen. nov., sp. nov., a psychrotolerant cellulolytic planctomycete of the family Gemmataceae with two divergent copies of 16S rRNA gene.</title>
        <authorList>
            <person name="Kulichevskaya I.S."/>
            <person name="Ivanova A.A."/>
            <person name="Naumoff D.G."/>
            <person name="Beletsky A.V."/>
            <person name="Rijpstra W.I.C."/>
            <person name="Sinninghe Damste J.S."/>
            <person name="Mardanov A.V."/>
            <person name="Ravin N.V."/>
            <person name="Dedysh S.N."/>
        </authorList>
    </citation>
    <scope>NUCLEOTIDE SEQUENCE [LARGE SCALE GENOMIC DNA]</scope>
    <source>
        <strain evidence="3">PL17</strain>
    </source>
</reference>
<evidence type="ECO:0000313" key="3">
    <source>
        <dbReference type="Proteomes" id="UP000503447"/>
    </source>
</evidence>
<evidence type="ECO:0000256" key="1">
    <source>
        <dbReference type="SAM" id="MobiDB-lite"/>
    </source>
</evidence>
<name>A0A6M5YJP4_9BACT</name>
<dbReference type="Proteomes" id="UP000503447">
    <property type="component" value="Chromosome"/>
</dbReference>
<sequence>MGRPREQGERSPADENKRACEGDERRSSGAVTGTSLGRAVGLVE</sequence>
<organism evidence="2 3">
    <name type="scientific">Frigoriglobus tundricola</name>
    <dbReference type="NCBI Taxonomy" id="2774151"/>
    <lineage>
        <taxon>Bacteria</taxon>
        <taxon>Pseudomonadati</taxon>
        <taxon>Planctomycetota</taxon>
        <taxon>Planctomycetia</taxon>
        <taxon>Gemmatales</taxon>
        <taxon>Gemmataceae</taxon>
        <taxon>Frigoriglobus</taxon>
    </lineage>
</organism>
<evidence type="ECO:0000313" key="2">
    <source>
        <dbReference type="EMBL" id="QJW94277.1"/>
    </source>
</evidence>
<proteinExistence type="predicted"/>
<dbReference type="AlphaFoldDB" id="A0A6M5YJP4"/>
<feature type="region of interest" description="Disordered" evidence="1">
    <location>
        <begin position="1"/>
        <end position="44"/>
    </location>
</feature>
<keyword evidence="3" id="KW-1185">Reference proteome</keyword>
<protein>
    <submittedName>
        <fullName evidence="2">Uncharacterized protein</fullName>
    </submittedName>
</protein>